<gene>
    <name evidence="3" type="ORF">E8A74_48175</name>
</gene>
<dbReference type="InterPro" id="IPR023155">
    <property type="entry name" value="Cyt_c-552/4"/>
</dbReference>
<feature type="region of interest" description="Disordered" evidence="1">
    <location>
        <begin position="171"/>
        <end position="199"/>
    </location>
</feature>
<dbReference type="OrthoDB" id="9814800at2"/>
<reference evidence="3 4" key="1">
    <citation type="submission" date="2019-04" db="EMBL/GenBank/DDBJ databases">
        <authorList>
            <person name="Li Y."/>
            <person name="Wang J."/>
        </authorList>
    </citation>
    <scope>NUCLEOTIDE SEQUENCE [LARGE SCALE GENOMIC DNA]</scope>
    <source>
        <strain evidence="3 4">DSM 14668</strain>
    </source>
</reference>
<sequence>MRTRGLALFLVSCTGAGAPPPAAQDEVATATAAPLGLDVAEENRQAEANARCEGCHEEVAAEWRGSLHQRSWSDPVFLAAYSIEPLPFCRGCHAPAADPQKPPDPGARAMGVGCVTCHADLAAEPVLAGPTPHRSRSTPGFDTAAACDGCHEFDFPRRKGARMQATLTEHRASQHAGTPCQTCHMKPKARAGGRSGKGHRFEVREDPALLRSAVEAAAAPRSDRSILVTLRAGAVGHAFPTGDLFRRIEIRASAVGNAALRAPAVALQRVFRLEGAESGFSSRIEVRDERVPASGAPRAAVLVFTDSIEGQTIRWEVVYQRMGPTLAASFGVDLEQDEIVVATGTLRIPSPPASP</sequence>
<dbReference type="SUPFAM" id="SSF48695">
    <property type="entry name" value="Multiheme cytochromes"/>
    <property type="match status" value="1"/>
</dbReference>
<accession>A0A4U1IKZ2</accession>
<evidence type="ECO:0000313" key="4">
    <source>
        <dbReference type="Proteomes" id="UP000309215"/>
    </source>
</evidence>
<dbReference type="EMBL" id="SSMQ01000107">
    <property type="protein sequence ID" value="TKC94635.1"/>
    <property type="molecule type" value="Genomic_DNA"/>
</dbReference>
<name>A0A4U1IKZ2_9BACT</name>
<feature type="domain" description="Cytochrome c-552/4" evidence="2">
    <location>
        <begin position="52"/>
        <end position="118"/>
    </location>
</feature>
<dbReference type="AlphaFoldDB" id="A0A4U1IKZ2"/>
<evidence type="ECO:0000256" key="1">
    <source>
        <dbReference type="SAM" id="MobiDB-lite"/>
    </source>
</evidence>
<keyword evidence="4" id="KW-1185">Reference proteome</keyword>
<dbReference type="InterPro" id="IPR036280">
    <property type="entry name" value="Multihaem_cyt_sf"/>
</dbReference>
<dbReference type="CDD" id="cd08168">
    <property type="entry name" value="Cytochrom_C3"/>
    <property type="match status" value="1"/>
</dbReference>
<proteinExistence type="predicted"/>
<dbReference type="Pfam" id="PF13435">
    <property type="entry name" value="Cytochrome_C554"/>
    <property type="match status" value="1"/>
</dbReference>
<evidence type="ECO:0000313" key="3">
    <source>
        <dbReference type="EMBL" id="TKC94635.1"/>
    </source>
</evidence>
<organism evidence="3 4">
    <name type="scientific">Polyangium fumosum</name>
    <dbReference type="NCBI Taxonomy" id="889272"/>
    <lineage>
        <taxon>Bacteria</taxon>
        <taxon>Pseudomonadati</taxon>
        <taxon>Myxococcota</taxon>
        <taxon>Polyangia</taxon>
        <taxon>Polyangiales</taxon>
        <taxon>Polyangiaceae</taxon>
        <taxon>Polyangium</taxon>
    </lineage>
</organism>
<dbReference type="Gene3D" id="1.10.1130.10">
    <property type="entry name" value="Flavocytochrome C3, Chain A"/>
    <property type="match status" value="1"/>
</dbReference>
<evidence type="ECO:0000259" key="2">
    <source>
        <dbReference type="Pfam" id="PF13435"/>
    </source>
</evidence>
<dbReference type="RefSeq" id="WP_136935947.1">
    <property type="nucleotide sequence ID" value="NZ_SSMQ01000107.1"/>
</dbReference>
<dbReference type="Proteomes" id="UP000309215">
    <property type="component" value="Unassembled WGS sequence"/>
</dbReference>
<protein>
    <recommendedName>
        <fullName evidence="2">Cytochrome c-552/4 domain-containing protein</fullName>
    </recommendedName>
</protein>
<comment type="caution">
    <text evidence="3">The sequence shown here is derived from an EMBL/GenBank/DDBJ whole genome shotgun (WGS) entry which is preliminary data.</text>
</comment>